<dbReference type="EMBL" id="GBRH01262883">
    <property type="protein sequence ID" value="JAD35012.1"/>
    <property type="molecule type" value="Transcribed_RNA"/>
</dbReference>
<protein>
    <submittedName>
        <fullName evidence="2">Uncharacterized protein</fullName>
    </submittedName>
</protein>
<dbReference type="AlphaFoldDB" id="A0A0A8ZJI8"/>
<keyword evidence="1" id="KW-0732">Signal</keyword>
<proteinExistence type="predicted"/>
<name>A0A0A8ZJI8_ARUDO</name>
<accession>A0A0A8ZJI8</accession>
<reference evidence="2" key="1">
    <citation type="submission" date="2014-09" db="EMBL/GenBank/DDBJ databases">
        <authorList>
            <person name="Magalhaes I.L.F."/>
            <person name="Oliveira U."/>
            <person name="Santos F.R."/>
            <person name="Vidigal T.H.D.A."/>
            <person name="Brescovit A.D."/>
            <person name="Santos A.J."/>
        </authorList>
    </citation>
    <scope>NUCLEOTIDE SEQUENCE</scope>
    <source>
        <tissue evidence="2">Shoot tissue taken approximately 20 cm above the soil surface</tissue>
    </source>
</reference>
<evidence type="ECO:0000313" key="2">
    <source>
        <dbReference type="EMBL" id="JAD35012.1"/>
    </source>
</evidence>
<organism evidence="2">
    <name type="scientific">Arundo donax</name>
    <name type="common">Giant reed</name>
    <name type="synonym">Donax arundinaceus</name>
    <dbReference type="NCBI Taxonomy" id="35708"/>
    <lineage>
        <taxon>Eukaryota</taxon>
        <taxon>Viridiplantae</taxon>
        <taxon>Streptophyta</taxon>
        <taxon>Embryophyta</taxon>
        <taxon>Tracheophyta</taxon>
        <taxon>Spermatophyta</taxon>
        <taxon>Magnoliopsida</taxon>
        <taxon>Liliopsida</taxon>
        <taxon>Poales</taxon>
        <taxon>Poaceae</taxon>
        <taxon>PACMAD clade</taxon>
        <taxon>Arundinoideae</taxon>
        <taxon>Arundineae</taxon>
        <taxon>Arundo</taxon>
    </lineage>
</organism>
<sequence length="41" mass="4854">MLSLVALTFLRLSLLEFPSVSHLGWRPYFRAMLRIIKFSRS</sequence>
<reference evidence="2" key="2">
    <citation type="journal article" date="2015" name="Data Brief">
        <title>Shoot transcriptome of the giant reed, Arundo donax.</title>
        <authorList>
            <person name="Barrero R.A."/>
            <person name="Guerrero F.D."/>
            <person name="Moolhuijzen P."/>
            <person name="Goolsby J.A."/>
            <person name="Tidwell J."/>
            <person name="Bellgard S.E."/>
            <person name="Bellgard M.I."/>
        </authorList>
    </citation>
    <scope>NUCLEOTIDE SEQUENCE</scope>
    <source>
        <tissue evidence="2">Shoot tissue taken approximately 20 cm above the soil surface</tissue>
    </source>
</reference>
<feature type="signal peptide" evidence="1">
    <location>
        <begin position="1"/>
        <end position="15"/>
    </location>
</feature>
<feature type="chain" id="PRO_5013357107" evidence="1">
    <location>
        <begin position="16"/>
        <end position="41"/>
    </location>
</feature>
<evidence type="ECO:0000256" key="1">
    <source>
        <dbReference type="SAM" id="SignalP"/>
    </source>
</evidence>